<dbReference type="KEGG" id="cja:CJA_2879"/>
<name>B3PC65_CELJU</name>
<evidence type="ECO:0000256" key="1">
    <source>
        <dbReference type="SAM" id="SignalP"/>
    </source>
</evidence>
<keyword evidence="1" id="KW-0732">Signal</keyword>
<proteinExistence type="predicted"/>
<dbReference type="Proteomes" id="UP000001036">
    <property type="component" value="Chromosome"/>
</dbReference>
<evidence type="ECO:0000313" key="2">
    <source>
        <dbReference type="EMBL" id="ACE84024.1"/>
    </source>
</evidence>
<sequence>MLKPLVSAAVFGLVSFASVAQAADFVSHREVSGVITKINAAKHTMTVMTEQGKTENFSIAPHARVATVKGKNLSLSRLEIGHSVTLKQRFQPLAGSEIKGEILAINHSDLSVKIREMNSGNILHVKFDEQAHSTGIGANSFENLRRGNDLVVRNTAK</sequence>
<keyword evidence="3" id="KW-1185">Reference proteome</keyword>
<dbReference type="AlphaFoldDB" id="B3PC65"/>
<dbReference type="RefSeq" id="WP_012488463.1">
    <property type="nucleotide sequence ID" value="NC_010995.1"/>
</dbReference>
<dbReference type="HOGENOM" id="CLU_1674771_0_0_6"/>
<dbReference type="eggNOG" id="ENOG502ZWPV">
    <property type="taxonomic scope" value="Bacteria"/>
</dbReference>
<reference evidence="2 3" key="1">
    <citation type="journal article" date="2008" name="J. Bacteriol.">
        <title>Insights into plant cell wall degradation from the genome sequence of the soil bacterium Cellvibrio japonicus.</title>
        <authorList>
            <person name="Deboy R.T."/>
            <person name="Mongodin E.F."/>
            <person name="Fouts D.E."/>
            <person name="Tailford L.E."/>
            <person name="Khouri H."/>
            <person name="Emerson J.B."/>
            <person name="Mohamoud Y."/>
            <person name="Watkins K."/>
            <person name="Henrissat B."/>
            <person name="Gilbert H.J."/>
            <person name="Nelson K.E."/>
        </authorList>
    </citation>
    <scope>NUCLEOTIDE SEQUENCE [LARGE SCALE GENOMIC DNA]</scope>
    <source>
        <strain evidence="2 3">Ueda107</strain>
    </source>
</reference>
<evidence type="ECO:0000313" key="3">
    <source>
        <dbReference type="Proteomes" id="UP000001036"/>
    </source>
</evidence>
<gene>
    <name evidence="2" type="ordered locus">CJA_2879</name>
</gene>
<feature type="signal peptide" evidence="1">
    <location>
        <begin position="1"/>
        <end position="22"/>
    </location>
</feature>
<feature type="chain" id="PRO_5002796526" evidence="1">
    <location>
        <begin position="23"/>
        <end position="157"/>
    </location>
</feature>
<organism evidence="2 3">
    <name type="scientific">Cellvibrio japonicus (strain Ueda107)</name>
    <name type="common">Pseudomonas fluorescens subsp. cellulosa</name>
    <dbReference type="NCBI Taxonomy" id="498211"/>
    <lineage>
        <taxon>Bacteria</taxon>
        <taxon>Pseudomonadati</taxon>
        <taxon>Pseudomonadota</taxon>
        <taxon>Gammaproteobacteria</taxon>
        <taxon>Cellvibrionales</taxon>
        <taxon>Cellvibrionaceae</taxon>
        <taxon>Cellvibrio</taxon>
    </lineage>
</organism>
<protein>
    <submittedName>
        <fullName evidence="2">Uncharacterized protein</fullName>
    </submittedName>
</protein>
<dbReference type="EMBL" id="CP000934">
    <property type="protein sequence ID" value="ACE84024.1"/>
    <property type="molecule type" value="Genomic_DNA"/>
</dbReference>
<accession>B3PC65</accession>